<dbReference type="InterPro" id="IPR019775">
    <property type="entry name" value="WD40_repeat_CS"/>
</dbReference>
<dbReference type="InterPro" id="IPR036957">
    <property type="entry name" value="Znf_PARP_sf"/>
</dbReference>
<dbReference type="Gene3D" id="2.130.10.10">
    <property type="entry name" value="YVTN repeat-like/Quinoprotein amine dehydrogenase"/>
    <property type="match status" value="1"/>
</dbReference>
<dbReference type="Pfam" id="PF00400">
    <property type="entry name" value="WD40"/>
    <property type="match status" value="2"/>
</dbReference>
<evidence type="ECO:0000256" key="4">
    <source>
        <dbReference type="ARBA" id="ARBA00022723"/>
    </source>
</evidence>
<dbReference type="PROSITE" id="PS50064">
    <property type="entry name" value="ZF_PARP_2"/>
    <property type="match status" value="1"/>
</dbReference>
<evidence type="ECO:0000256" key="6">
    <source>
        <dbReference type="ARBA" id="ARBA00022763"/>
    </source>
</evidence>
<sequence length="739" mass="79539">MADVIKFELAKSNRSKCRATGETIEKGEPRVGMEAWLSGRVSLTWQKVLPFLEACSVGYCSGNKSNFGTCKVSSAKFKKGDVRFTCCSLDKKTYLTLEAAAQQLAPVLAADAANTFTPLHFKGLDTLTESDREEFCKHFGVSQADARKFNRAHLPPAEPPSSAPPAKRRKKETGAADVPAAAQDADAGNAQPKGKAAHQPEDKEDESAEELKPDVAASKQDDDQEGLSEYERQRMQQIARNRERLMALKLPGLAAQVMPPQPIQAHKVRGIASRKPKVKADTGPRRVSLRNQGISADGVMIHDEKRNGELVLVNGEAVRYKATQEAPEPRDRHPKDAVPFQSLHAAPASDAAFLQQLQRTLSGHDASTSALTAAKGHGKAKASAAGPAAVAQLRKLKLDPVDVAKVNTNGIVHLAFHPASDALIIASGDKSGHVGLWNVDYRPETRAAAFVEAGQTAVRKGKGTATEEADGEDDDDGVLEFEPHYSYICGLRWAGGCGSAAKLFTASYDGSVRMLDPGPGAYELVLSSDDAEFSAFDCLADGNTGFVGDKDGNLDVFDVRARKLAHEGVNIHDKKINTLHVEPSEERLIVTGSGDNSLCLWDVRKLGKGMKALSSARHPQTCLSAFFAPDGSQRVLSTSRDNTLAIWEGRTGMSQSVRISHNNNTGRWVVPFRATWGPAADCLVVGNMKRTVDIFSASGSQEAALSSEYMTAITSRNVFHPQLPILAAGSASGRMHIYR</sequence>
<keyword evidence="6" id="KW-0227">DNA damage</keyword>
<dbReference type="PROSITE" id="PS00678">
    <property type="entry name" value="WD_REPEATS_1"/>
    <property type="match status" value="1"/>
</dbReference>
<dbReference type="PANTHER" id="PTHR14773:SF0">
    <property type="entry name" value="WD REPEAT-CONTAINING PROTEIN 76"/>
    <property type="match status" value="1"/>
</dbReference>
<comment type="caution">
    <text evidence="14">The sequence shown here is derived from an EMBL/GenBank/DDBJ whole genome shotgun (WGS) entry which is preliminary data.</text>
</comment>
<dbReference type="EMBL" id="JALJOR010000002">
    <property type="protein sequence ID" value="KAK9823209.1"/>
    <property type="molecule type" value="Genomic_DNA"/>
</dbReference>
<keyword evidence="8" id="KW-0862">Zinc</keyword>
<evidence type="ECO:0000259" key="13">
    <source>
        <dbReference type="PROSITE" id="PS50064"/>
    </source>
</evidence>
<dbReference type="Gene3D" id="3.30.1740.10">
    <property type="entry name" value="Zinc finger, PARP-type"/>
    <property type="match status" value="1"/>
</dbReference>
<evidence type="ECO:0000313" key="15">
    <source>
        <dbReference type="Proteomes" id="UP001489004"/>
    </source>
</evidence>
<feature type="repeat" description="WD" evidence="11">
    <location>
        <begin position="615"/>
        <end position="657"/>
    </location>
</feature>
<evidence type="ECO:0000313" key="14">
    <source>
        <dbReference type="EMBL" id="KAK9823209.1"/>
    </source>
</evidence>
<evidence type="ECO:0000256" key="3">
    <source>
        <dbReference type="ARBA" id="ARBA00022574"/>
    </source>
</evidence>
<dbReference type="AlphaFoldDB" id="A0AAW1QNV2"/>
<evidence type="ECO:0000256" key="1">
    <source>
        <dbReference type="ARBA" id="ARBA00004123"/>
    </source>
</evidence>
<feature type="domain" description="PARP-type" evidence="13">
    <location>
        <begin position="5"/>
        <end position="32"/>
    </location>
</feature>
<evidence type="ECO:0000256" key="2">
    <source>
        <dbReference type="ARBA" id="ARBA00005434"/>
    </source>
</evidence>
<keyword evidence="4" id="KW-0479">Metal-binding</keyword>
<feature type="region of interest" description="Disordered" evidence="12">
    <location>
        <begin position="148"/>
        <end position="228"/>
    </location>
</feature>
<organism evidence="14 15">
    <name type="scientific">[Myrmecia] bisecta</name>
    <dbReference type="NCBI Taxonomy" id="41462"/>
    <lineage>
        <taxon>Eukaryota</taxon>
        <taxon>Viridiplantae</taxon>
        <taxon>Chlorophyta</taxon>
        <taxon>core chlorophytes</taxon>
        <taxon>Trebouxiophyceae</taxon>
        <taxon>Trebouxiales</taxon>
        <taxon>Trebouxiaceae</taxon>
        <taxon>Myrmecia</taxon>
    </lineage>
</organism>
<dbReference type="InterPro" id="IPR050853">
    <property type="entry name" value="WD_repeat_DNA-damage-binding"/>
</dbReference>
<dbReference type="GO" id="GO:0006974">
    <property type="term" value="P:DNA damage response"/>
    <property type="evidence" value="ECO:0007669"/>
    <property type="project" value="UniProtKB-KW"/>
</dbReference>
<dbReference type="GO" id="GO:0005634">
    <property type="term" value="C:nucleus"/>
    <property type="evidence" value="ECO:0007669"/>
    <property type="project" value="UniProtKB-SubCell"/>
</dbReference>
<feature type="repeat" description="WD" evidence="11">
    <location>
        <begin position="569"/>
        <end position="604"/>
    </location>
</feature>
<keyword evidence="3 11" id="KW-0853">WD repeat</keyword>
<dbReference type="PANTHER" id="PTHR14773">
    <property type="entry name" value="WD REPEAT-CONTAINING PROTEIN 76"/>
    <property type="match status" value="1"/>
</dbReference>
<keyword evidence="9" id="KW-0238">DNA-binding</keyword>
<accession>A0AAW1QNV2</accession>
<evidence type="ECO:0000256" key="5">
    <source>
        <dbReference type="ARBA" id="ARBA00022737"/>
    </source>
</evidence>
<dbReference type="GO" id="GO:0003677">
    <property type="term" value="F:DNA binding"/>
    <property type="evidence" value="ECO:0007669"/>
    <property type="project" value="UniProtKB-KW"/>
</dbReference>
<keyword evidence="5" id="KW-0677">Repeat</keyword>
<dbReference type="GO" id="GO:2000001">
    <property type="term" value="P:regulation of DNA damage checkpoint"/>
    <property type="evidence" value="ECO:0007669"/>
    <property type="project" value="TreeGrafter"/>
</dbReference>
<dbReference type="InterPro" id="IPR036322">
    <property type="entry name" value="WD40_repeat_dom_sf"/>
</dbReference>
<reference evidence="14 15" key="1">
    <citation type="journal article" date="2024" name="Nat. Commun.">
        <title>Phylogenomics reveals the evolutionary origins of lichenization in chlorophyte algae.</title>
        <authorList>
            <person name="Puginier C."/>
            <person name="Libourel C."/>
            <person name="Otte J."/>
            <person name="Skaloud P."/>
            <person name="Haon M."/>
            <person name="Grisel S."/>
            <person name="Petersen M."/>
            <person name="Berrin J.G."/>
            <person name="Delaux P.M."/>
            <person name="Dal Grande F."/>
            <person name="Keller J."/>
        </authorList>
    </citation>
    <scope>NUCLEOTIDE SEQUENCE [LARGE SCALE GENOMIC DNA]</scope>
    <source>
        <strain evidence="14 15">SAG 2043</strain>
    </source>
</reference>
<evidence type="ECO:0000256" key="8">
    <source>
        <dbReference type="ARBA" id="ARBA00022833"/>
    </source>
</evidence>
<dbReference type="PROSITE" id="PS50294">
    <property type="entry name" value="WD_REPEATS_REGION"/>
    <property type="match status" value="1"/>
</dbReference>
<proteinExistence type="inferred from homology"/>
<gene>
    <name evidence="14" type="ORF">WJX72_001110</name>
</gene>
<dbReference type="PROSITE" id="PS50082">
    <property type="entry name" value="WD_REPEATS_2"/>
    <property type="match status" value="2"/>
</dbReference>
<evidence type="ECO:0000256" key="12">
    <source>
        <dbReference type="SAM" id="MobiDB-lite"/>
    </source>
</evidence>
<keyword evidence="15" id="KW-1185">Reference proteome</keyword>
<comment type="subcellular location">
    <subcellularLocation>
        <location evidence="1">Nucleus</location>
    </subcellularLocation>
</comment>
<evidence type="ECO:0000256" key="7">
    <source>
        <dbReference type="ARBA" id="ARBA00022771"/>
    </source>
</evidence>
<dbReference type="InterPro" id="IPR001680">
    <property type="entry name" value="WD40_rpt"/>
</dbReference>
<evidence type="ECO:0000256" key="9">
    <source>
        <dbReference type="ARBA" id="ARBA00023125"/>
    </source>
</evidence>
<name>A0AAW1QNV2_9CHLO</name>
<dbReference type="Proteomes" id="UP001489004">
    <property type="component" value="Unassembled WGS sequence"/>
</dbReference>
<dbReference type="InterPro" id="IPR015943">
    <property type="entry name" value="WD40/YVTN_repeat-like_dom_sf"/>
</dbReference>
<comment type="similarity">
    <text evidence="2">Belongs to the WD repeat DDB2/WDR76 family.</text>
</comment>
<keyword evidence="7" id="KW-0863">Zinc-finger</keyword>
<dbReference type="InterPro" id="IPR001510">
    <property type="entry name" value="Znf_PARP"/>
</dbReference>
<evidence type="ECO:0000256" key="10">
    <source>
        <dbReference type="ARBA" id="ARBA00023242"/>
    </source>
</evidence>
<dbReference type="GO" id="GO:0008270">
    <property type="term" value="F:zinc ion binding"/>
    <property type="evidence" value="ECO:0007669"/>
    <property type="project" value="UniProtKB-KW"/>
</dbReference>
<evidence type="ECO:0000256" key="11">
    <source>
        <dbReference type="PROSITE-ProRule" id="PRU00221"/>
    </source>
</evidence>
<dbReference type="SUPFAM" id="SSF50978">
    <property type="entry name" value="WD40 repeat-like"/>
    <property type="match status" value="1"/>
</dbReference>
<dbReference type="SMART" id="SM00320">
    <property type="entry name" value="WD40"/>
    <property type="match status" value="5"/>
</dbReference>
<feature type="compositionally biased region" description="Low complexity" evidence="12">
    <location>
        <begin position="175"/>
        <end position="192"/>
    </location>
</feature>
<protein>
    <recommendedName>
        <fullName evidence="13">PARP-type domain-containing protein</fullName>
    </recommendedName>
</protein>
<keyword evidence="10" id="KW-0539">Nucleus</keyword>